<comment type="caution">
    <text evidence="2">The sequence shown here is derived from an EMBL/GenBank/DDBJ whole genome shotgun (WGS) entry which is preliminary data.</text>
</comment>
<evidence type="ECO:0000313" key="2">
    <source>
        <dbReference type="EMBL" id="CAL8143382.1"/>
    </source>
</evidence>
<name>A0ABP1S456_9HEXA</name>
<dbReference type="Proteomes" id="UP001642540">
    <property type="component" value="Unassembled WGS sequence"/>
</dbReference>
<proteinExistence type="predicted"/>
<feature type="chain" id="PRO_5045472553" evidence="1">
    <location>
        <begin position="24"/>
        <end position="137"/>
    </location>
</feature>
<dbReference type="EMBL" id="CAXLJM020000156">
    <property type="protein sequence ID" value="CAL8143382.1"/>
    <property type="molecule type" value="Genomic_DNA"/>
</dbReference>
<sequence length="137" mass="15183">MASVLAATRIIVWTAQLMAAGIAELERRWNASHNNIIAQINLLLSFLPPQRSSVPAPPPSLLQPEHPYCLFHSHFHSNCGCECNGRVCIVCGLGCQLVQANERSTAGNAKPTRRWHVGWYSTSYTSIQEIGRGSRTW</sequence>
<keyword evidence="3" id="KW-1185">Reference proteome</keyword>
<feature type="signal peptide" evidence="1">
    <location>
        <begin position="1"/>
        <end position="23"/>
    </location>
</feature>
<gene>
    <name evidence="2" type="ORF">ODALV1_LOCUS29517</name>
</gene>
<reference evidence="2 3" key="1">
    <citation type="submission" date="2024-08" db="EMBL/GenBank/DDBJ databases">
        <authorList>
            <person name="Cucini C."/>
            <person name="Frati F."/>
        </authorList>
    </citation>
    <scope>NUCLEOTIDE SEQUENCE [LARGE SCALE GENOMIC DNA]</scope>
</reference>
<keyword evidence="1" id="KW-0732">Signal</keyword>
<organism evidence="2 3">
    <name type="scientific">Orchesella dallaii</name>
    <dbReference type="NCBI Taxonomy" id="48710"/>
    <lineage>
        <taxon>Eukaryota</taxon>
        <taxon>Metazoa</taxon>
        <taxon>Ecdysozoa</taxon>
        <taxon>Arthropoda</taxon>
        <taxon>Hexapoda</taxon>
        <taxon>Collembola</taxon>
        <taxon>Entomobryomorpha</taxon>
        <taxon>Entomobryoidea</taxon>
        <taxon>Orchesellidae</taxon>
        <taxon>Orchesellinae</taxon>
        <taxon>Orchesella</taxon>
    </lineage>
</organism>
<evidence type="ECO:0000256" key="1">
    <source>
        <dbReference type="SAM" id="SignalP"/>
    </source>
</evidence>
<accession>A0ABP1S456</accession>
<protein>
    <submittedName>
        <fullName evidence="2">Uncharacterized protein</fullName>
    </submittedName>
</protein>
<evidence type="ECO:0000313" key="3">
    <source>
        <dbReference type="Proteomes" id="UP001642540"/>
    </source>
</evidence>